<dbReference type="PANTHER" id="PTHR35794:SF1">
    <property type="entry name" value="CELL CYCLE PROTEIN GPSB"/>
    <property type="match status" value="1"/>
</dbReference>
<dbReference type="NCBIfam" id="TIGR03544">
    <property type="entry name" value="DivI1A_domain"/>
    <property type="match status" value="1"/>
</dbReference>
<name>A0ABS1HBI2_9BACL</name>
<feature type="coiled-coil region" evidence="7">
    <location>
        <begin position="33"/>
        <end position="70"/>
    </location>
</feature>
<dbReference type="GO" id="GO:0051301">
    <property type="term" value="P:cell division"/>
    <property type="evidence" value="ECO:0007669"/>
    <property type="project" value="UniProtKB-KW"/>
</dbReference>
<keyword evidence="3 8" id="KW-0132">Cell division</keyword>
<keyword evidence="4" id="KW-0133">Cell shape</keyword>
<keyword evidence="9" id="KW-1185">Reference proteome</keyword>
<comment type="subcellular location">
    <subcellularLocation>
        <location evidence="1">Cytoplasm</location>
    </subcellularLocation>
</comment>
<dbReference type="InterPro" id="IPR007793">
    <property type="entry name" value="DivIVA_fam"/>
</dbReference>
<evidence type="ECO:0000256" key="1">
    <source>
        <dbReference type="ARBA" id="ARBA00004496"/>
    </source>
</evidence>
<keyword evidence="5 7" id="KW-0175">Coiled coil</keyword>
<dbReference type="InterPro" id="IPR019933">
    <property type="entry name" value="DivIVA_domain"/>
</dbReference>
<comment type="caution">
    <text evidence="8">The sequence shown here is derived from an EMBL/GenBank/DDBJ whole genome shotgun (WGS) entry which is preliminary data.</text>
</comment>
<evidence type="ECO:0000256" key="4">
    <source>
        <dbReference type="ARBA" id="ARBA00022960"/>
    </source>
</evidence>
<proteinExistence type="predicted"/>
<dbReference type="Proteomes" id="UP000618943">
    <property type="component" value="Unassembled WGS sequence"/>
</dbReference>
<dbReference type="PIRSF" id="PIRSF029938">
    <property type="entry name" value="UCP029938"/>
    <property type="match status" value="1"/>
</dbReference>
<keyword evidence="2" id="KW-0963">Cytoplasm</keyword>
<dbReference type="EMBL" id="JAEOAH010000038">
    <property type="protein sequence ID" value="MBK3496774.1"/>
    <property type="molecule type" value="Genomic_DNA"/>
</dbReference>
<evidence type="ECO:0000313" key="8">
    <source>
        <dbReference type="EMBL" id="MBK3496774.1"/>
    </source>
</evidence>
<protein>
    <submittedName>
        <fullName evidence="8">Cell division regulator GpsB</fullName>
    </submittedName>
</protein>
<evidence type="ECO:0000256" key="2">
    <source>
        <dbReference type="ARBA" id="ARBA00022490"/>
    </source>
</evidence>
<dbReference type="Gene3D" id="6.10.250.660">
    <property type="match status" value="1"/>
</dbReference>
<keyword evidence="6" id="KW-0131">Cell cycle</keyword>
<evidence type="ECO:0000313" key="9">
    <source>
        <dbReference type="Proteomes" id="UP000618943"/>
    </source>
</evidence>
<dbReference type="Pfam" id="PF05103">
    <property type="entry name" value="DivIVA"/>
    <property type="match status" value="1"/>
</dbReference>
<dbReference type="PANTHER" id="PTHR35794">
    <property type="entry name" value="CELL DIVISION PROTEIN DIVIVA"/>
    <property type="match status" value="1"/>
</dbReference>
<dbReference type="NCBIfam" id="NF010725">
    <property type="entry name" value="PRK14127.1"/>
    <property type="match status" value="1"/>
</dbReference>
<sequence>MYMDTKLSAKKILDKDFKTGLRGYSQDDVDQFLDEIIQDYENFEKLLAKKQEEINMLKQELEAAQNAKRQTPTQVQPQQPQYAGNTNFDILKRIANLEKHVFGDKLYD</sequence>
<evidence type="ECO:0000256" key="3">
    <source>
        <dbReference type="ARBA" id="ARBA00022618"/>
    </source>
</evidence>
<accession>A0ABS1HBI2</accession>
<organism evidence="8 9">
    <name type="scientific">Viridibacillus soli</name>
    <dbReference type="NCBI Taxonomy" id="2798301"/>
    <lineage>
        <taxon>Bacteria</taxon>
        <taxon>Bacillati</taxon>
        <taxon>Bacillota</taxon>
        <taxon>Bacilli</taxon>
        <taxon>Bacillales</taxon>
        <taxon>Caryophanaceae</taxon>
        <taxon>Viridibacillus</taxon>
    </lineage>
</organism>
<gene>
    <name evidence="8" type="primary">gpsB</name>
    <name evidence="8" type="ORF">JFL43_18275</name>
</gene>
<dbReference type="RefSeq" id="WP_100796819.1">
    <property type="nucleotide sequence ID" value="NZ_JAEOAH010000038.1"/>
</dbReference>
<dbReference type="InterPro" id="IPR011229">
    <property type="entry name" value="Cell_cycle_GpsB"/>
</dbReference>
<reference evidence="8 9" key="1">
    <citation type="submission" date="2020-12" db="EMBL/GenBank/DDBJ databases">
        <title>YIM B01967 draft genome.</title>
        <authorList>
            <person name="Yan X."/>
        </authorList>
    </citation>
    <scope>NUCLEOTIDE SEQUENCE [LARGE SCALE GENOMIC DNA]</scope>
    <source>
        <strain evidence="8 9">YIM B01967</strain>
    </source>
</reference>
<evidence type="ECO:0000256" key="6">
    <source>
        <dbReference type="ARBA" id="ARBA00023306"/>
    </source>
</evidence>
<evidence type="ECO:0000256" key="5">
    <source>
        <dbReference type="ARBA" id="ARBA00023054"/>
    </source>
</evidence>
<evidence type="ECO:0000256" key="7">
    <source>
        <dbReference type="SAM" id="Coils"/>
    </source>
</evidence>